<dbReference type="PANTHER" id="PTHR13101">
    <property type="entry name" value="PHOSPHOMEVALONATE KINASE"/>
    <property type="match status" value="1"/>
</dbReference>
<dbReference type="Pfam" id="PF04275">
    <property type="entry name" value="P-mevalo_kinase"/>
    <property type="match status" value="1"/>
</dbReference>
<evidence type="ECO:0000256" key="1">
    <source>
        <dbReference type="ARBA" id="ARBA00004514"/>
    </source>
</evidence>
<dbReference type="SUPFAM" id="SSF52540">
    <property type="entry name" value="P-loop containing nucleoside triphosphate hydrolases"/>
    <property type="match status" value="1"/>
</dbReference>
<proteinExistence type="predicted"/>
<evidence type="ECO:0000313" key="20">
    <source>
        <dbReference type="Proteomes" id="UP000663879"/>
    </source>
</evidence>
<keyword evidence="9" id="KW-0418">Kinase</keyword>
<evidence type="ECO:0000256" key="13">
    <source>
        <dbReference type="ARBA" id="ARBA00023011"/>
    </source>
</evidence>
<evidence type="ECO:0000256" key="6">
    <source>
        <dbReference type="ARBA" id="ARBA00022548"/>
    </source>
</evidence>
<keyword evidence="10" id="KW-0152">Cholesterol biosynthesis</keyword>
<keyword evidence="4" id="KW-0963">Cytoplasm</keyword>
<evidence type="ECO:0000256" key="5">
    <source>
        <dbReference type="ARBA" id="ARBA00022516"/>
    </source>
</evidence>
<dbReference type="InterPro" id="IPR005919">
    <property type="entry name" value="Pmev_kin_anim"/>
</dbReference>
<keyword evidence="11 18" id="KW-0067">ATP-binding</keyword>
<keyword evidence="13" id="KW-0756">Sterol biosynthesis</keyword>
<keyword evidence="20" id="KW-1185">Reference proteome</keyword>
<evidence type="ECO:0000256" key="7">
    <source>
        <dbReference type="ARBA" id="ARBA00022679"/>
    </source>
</evidence>
<dbReference type="NCBIfam" id="TIGR01223">
    <property type="entry name" value="Pmev_kin_anim"/>
    <property type="match status" value="1"/>
</dbReference>
<keyword evidence="14" id="KW-0443">Lipid metabolism</keyword>
<dbReference type="GO" id="GO:0006695">
    <property type="term" value="P:cholesterol biosynthetic process"/>
    <property type="evidence" value="ECO:0007669"/>
    <property type="project" value="UniProtKB-KW"/>
</dbReference>
<keyword evidence="7" id="KW-0808">Transferase</keyword>
<dbReference type="GO" id="GO:0019287">
    <property type="term" value="P:isopentenyl diphosphate biosynthetic process, mevalonate pathway"/>
    <property type="evidence" value="ECO:0007669"/>
    <property type="project" value="UniProtKB-UniPathway"/>
</dbReference>
<evidence type="ECO:0000256" key="10">
    <source>
        <dbReference type="ARBA" id="ARBA00022778"/>
    </source>
</evidence>
<evidence type="ECO:0000256" key="11">
    <source>
        <dbReference type="ARBA" id="ARBA00022840"/>
    </source>
</evidence>
<comment type="subcellular location">
    <subcellularLocation>
        <location evidence="1">Cytoplasm</location>
        <location evidence="1">Cytosol</location>
    </subcellularLocation>
</comment>
<keyword evidence="5" id="KW-0444">Lipid biosynthesis</keyword>
<dbReference type="OrthoDB" id="2401875at2759"/>
<evidence type="ECO:0000256" key="15">
    <source>
        <dbReference type="ARBA" id="ARBA00023166"/>
    </source>
</evidence>
<accession>A0A813ZHR8</accession>
<comment type="pathway">
    <text evidence="2">Isoprenoid biosynthesis; isopentenyl diphosphate biosynthesis via mevalonate pathway; isopentenyl diphosphate from (R)-mevalonate: step 2/3.</text>
</comment>
<evidence type="ECO:0000256" key="8">
    <source>
        <dbReference type="ARBA" id="ARBA00022741"/>
    </source>
</evidence>
<feature type="binding site" evidence="18">
    <location>
        <position position="188"/>
    </location>
    <ligand>
        <name>substrate</name>
    </ligand>
</feature>
<dbReference type="EC" id="2.7.4.2" evidence="3"/>
<dbReference type="Proteomes" id="UP000663879">
    <property type="component" value="Unassembled WGS sequence"/>
</dbReference>
<keyword evidence="6" id="KW-0153">Cholesterol metabolism</keyword>
<dbReference type="UniPathway" id="UPA00057">
    <property type="reaction ID" value="UER00099"/>
</dbReference>
<evidence type="ECO:0000256" key="14">
    <source>
        <dbReference type="ARBA" id="ARBA00023098"/>
    </source>
</evidence>
<keyword evidence="8 18" id="KW-0547">Nucleotide-binding</keyword>
<dbReference type="GO" id="GO:0005829">
    <property type="term" value="C:cytosol"/>
    <property type="evidence" value="ECO:0007669"/>
    <property type="project" value="UniProtKB-SubCell"/>
</dbReference>
<dbReference type="Gene3D" id="3.40.50.300">
    <property type="entry name" value="P-loop containing nucleotide triphosphate hydrolases"/>
    <property type="match status" value="1"/>
</dbReference>
<sequence>MNSYQEQSIYPNLVLLLSGKRKCGKDYVSNKLAEYFKNNEKVCLKLLTISAPLKKAYAKENNLDYEQLLDSSEYKEIYRRKMIEWSDLKREVDPGYFCRLAIENLFSTLYETKETNGKFFIILVTDTRRKTDLEFFSKSFTNRVKTIRVEASESTRIARNWIYTKGVDDVRSECDLDDVKYFDFKIQNNNYSEITSGLNTLIDFIQNLI</sequence>
<keyword evidence="16" id="KW-0753">Steroid metabolism</keyword>
<dbReference type="PIRSF" id="PIRSF036639">
    <property type="entry name" value="PMK_anim"/>
    <property type="match status" value="1"/>
</dbReference>
<dbReference type="GO" id="GO:0004631">
    <property type="term" value="F:phosphomevalonate kinase activity"/>
    <property type="evidence" value="ECO:0007669"/>
    <property type="project" value="UniProtKB-EC"/>
</dbReference>
<evidence type="ECO:0000256" key="12">
    <source>
        <dbReference type="ARBA" id="ARBA00022955"/>
    </source>
</evidence>
<dbReference type="PANTHER" id="PTHR13101:SF1">
    <property type="entry name" value="PHOSPHOMEVALONATE KINASE"/>
    <property type="match status" value="1"/>
</dbReference>
<evidence type="ECO:0000256" key="4">
    <source>
        <dbReference type="ARBA" id="ARBA00022490"/>
    </source>
</evidence>
<evidence type="ECO:0000256" key="9">
    <source>
        <dbReference type="ARBA" id="ARBA00022777"/>
    </source>
</evidence>
<keyword evidence="15" id="KW-1207">Sterol metabolism</keyword>
<gene>
    <name evidence="19" type="ORF">OXX778_LOCUS11258</name>
</gene>
<dbReference type="EMBL" id="CAJNOC010001883">
    <property type="protein sequence ID" value="CAF0898108.1"/>
    <property type="molecule type" value="Genomic_DNA"/>
</dbReference>
<feature type="binding site" evidence="18">
    <location>
        <position position="159"/>
    </location>
    <ligand>
        <name>ATP</name>
        <dbReference type="ChEBI" id="CHEBI:30616"/>
    </ligand>
</feature>
<evidence type="ECO:0000256" key="3">
    <source>
        <dbReference type="ARBA" id="ARBA00012958"/>
    </source>
</evidence>
<keyword evidence="12" id="KW-0752">Steroid biosynthesis</keyword>
<evidence type="ECO:0000256" key="2">
    <source>
        <dbReference type="ARBA" id="ARBA00005017"/>
    </source>
</evidence>
<feature type="binding site" evidence="18">
    <location>
        <begin position="20"/>
        <end position="26"/>
    </location>
    <ligand>
        <name>ATP</name>
        <dbReference type="ChEBI" id="CHEBI:30616"/>
    </ligand>
</feature>
<comment type="caution">
    <text evidence="19">The sequence shown here is derived from an EMBL/GenBank/DDBJ whole genome shotgun (WGS) entry which is preliminary data.</text>
</comment>
<organism evidence="19 20">
    <name type="scientific">Brachionus calyciflorus</name>
    <dbReference type="NCBI Taxonomy" id="104777"/>
    <lineage>
        <taxon>Eukaryota</taxon>
        <taxon>Metazoa</taxon>
        <taxon>Spiralia</taxon>
        <taxon>Gnathifera</taxon>
        <taxon>Rotifera</taxon>
        <taxon>Eurotatoria</taxon>
        <taxon>Monogononta</taxon>
        <taxon>Pseudotrocha</taxon>
        <taxon>Ploima</taxon>
        <taxon>Brachionidae</taxon>
        <taxon>Brachionus</taxon>
    </lineage>
</organism>
<name>A0A813ZHR8_9BILA</name>
<dbReference type="GO" id="GO:0005524">
    <property type="term" value="F:ATP binding"/>
    <property type="evidence" value="ECO:0007669"/>
    <property type="project" value="UniProtKB-KW"/>
</dbReference>
<evidence type="ECO:0000256" key="17">
    <source>
        <dbReference type="ARBA" id="ARBA00034549"/>
    </source>
</evidence>
<dbReference type="InterPro" id="IPR027417">
    <property type="entry name" value="P-loop_NTPase"/>
</dbReference>
<reference evidence="19" key="1">
    <citation type="submission" date="2021-02" db="EMBL/GenBank/DDBJ databases">
        <authorList>
            <person name="Nowell W R."/>
        </authorList>
    </citation>
    <scope>NUCLEOTIDE SEQUENCE</scope>
    <source>
        <strain evidence="19">Ploen Becks lab</strain>
    </source>
</reference>
<protein>
    <recommendedName>
        <fullName evidence="17">Phosphomevalonate kinase</fullName>
        <ecNumber evidence="3">2.7.4.2</ecNumber>
    </recommendedName>
</protein>
<evidence type="ECO:0000313" key="19">
    <source>
        <dbReference type="EMBL" id="CAF0898108.1"/>
    </source>
</evidence>
<dbReference type="AlphaFoldDB" id="A0A813ZHR8"/>
<evidence type="ECO:0000256" key="18">
    <source>
        <dbReference type="PIRSR" id="PIRSR036639-1"/>
    </source>
</evidence>
<evidence type="ECO:0000256" key="16">
    <source>
        <dbReference type="ARBA" id="ARBA00023221"/>
    </source>
</evidence>